<keyword evidence="4 7" id="KW-0732">Signal</keyword>
<keyword evidence="6" id="KW-0106">Calcium</keyword>
<keyword evidence="10" id="KW-1185">Reference proteome</keyword>
<dbReference type="InterPro" id="IPR000917">
    <property type="entry name" value="Sulfatase_N"/>
</dbReference>
<evidence type="ECO:0000256" key="3">
    <source>
        <dbReference type="ARBA" id="ARBA00022723"/>
    </source>
</evidence>
<evidence type="ECO:0000313" key="10">
    <source>
        <dbReference type="Proteomes" id="UP000219559"/>
    </source>
</evidence>
<dbReference type="Gene3D" id="3.30.1120.10">
    <property type="match status" value="1"/>
</dbReference>
<protein>
    <recommendedName>
        <fullName evidence="8">Sulfatase N-terminal domain-containing protein</fullName>
    </recommendedName>
</protein>
<keyword evidence="5" id="KW-0378">Hydrolase</keyword>
<dbReference type="Proteomes" id="UP000219559">
    <property type="component" value="Unassembled WGS sequence"/>
</dbReference>
<feature type="domain" description="Sulfatase N-terminal" evidence="8">
    <location>
        <begin position="33"/>
        <end position="348"/>
    </location>
</feature>
<dbReference type="PANTHER" id="PTHR42693">
    <property type="entry name" value="ARYLSULFATASE FAMILY MEMBER"/>
    <property type="match status" value="1"/>
</dbReference>
<dbReference type="InterPro" id="IPR050738">
    <property type="entry name" value="Sulfatase"/>
</dbReference>
<gene>
    <name evidence="9" type="ORF">B7P33_06255</name>
</gene>
<name>A0A2A4G9X3_9FLAO</name>
<dbReference type="Gene3D" id="3.40.720.10">
    <property type="entry name" value="Alkaline Phosphatase, subunit A"/>
    <property type="match status" value="1"/>
</dbReference>
<dbReference type="OrthoDB" id="9765065at2"/>
<proteinExistence type="inferred from homology"/>
<evidence type="ECO:0000259" key="8">
    <source>
        <dbReference type="Pfam" id="PF00884"/>
    </source>
</evidence>
<evidence type="ECO:0000313" key="9">
    <source>
        <dbReference type="EMBL" id="PCE64770.1"/>
    </source>
</evidence>
<feature type="chain" id="PRO_5013217934" description="Sulfatase N-terminal domain-containing protein" evidence="7">
    <location>
        <begin position="26"/>
        <end position="463"/>
    </location>
</feature>
<sequence>MVFGRCFLILALVLWGNLWSQSDTAIQATVEKPHIVMILADDLGQPQLGCYGSTFYQTPNIDAMAKSGIRFVNAYASAAVCSPTRAALVSGQHPARLHLTDFIPGNTPKAKPLQAPDWQKHLPLETITIGEILKKAGYATAWLGKWHLSKSKIPPESLEANPDKQGFDDTFITYKPARGLPVKPWQHAEKDAHNVDTLTQRALVFMEKNMKKRPTFMVLSHNSIHDPLMEKQSLVDAYTQKKGADRAENNPVLGAMMQTLDHSVGQIWDKVKAMGEEENTLLIFYSDNGGLHKAASQKPYRKGKGWLYEGGIRVPLIMIWKGVIAPGRVSNALVTTTDFFPTFSQLAHVPLPKGLPFDGLDLGSHLKKNTSIKRDRLFWNYPHYHKGSGMPPAAAMRYRQYKLIQWYEPKLMGRLNSYELYDLSKDGGETDNLALKEPQVLKRMRAELEAWKTRVGAQEPVLN</sequence>
<reference evidence="9 10" key="1">
    <citation type="submission" date="2017-04" db="EMBL/GenBank/DDBJ databases">
        <title>A new member of the family Flavobacteriaceae isolated from ascidians.</title>
        <authorList>
            <person name="Chen L."/>
        </authorList>
    </citation>
    <scope>NUCLEOTIDE SEQUENCE [LARGE SCALE GENOMIC DNA]</scope>
    <source>
        <strain evidence="9 10">HQA918</strain>
    </source>
</reference>
<dbReference type="GO" id="GO:0046872">
    <property type="term" value="F:metal ion binding"/>
    <property type="evidence" value="ECO:0007669"/>
    <property type="project" value="UniProtKB-KW"/>
</dbReference>
<evidence type="ECO:0000256" key="1">
    <source>
        <dbReference type="ARBA" id="ARBA00001913"/>
    </source>
</evidence>
<feature type="signal peptide" evidence="7">
    <location>
        <begin position="1"/>
        <end position="25"/>
    </location>
</feature>
<evidence type="ECO:0000256" key="7">
    <source>
        <dbReference type="SAM" id="SignalP"/>
    </source>
</evidence>
<organism evidence="9 10">
    <name type="scientific">Sediminicola luteus</name>
    <dbReference type="NCBI Taxonomy" id="319238"/>
    <lineage>
        <taxon>Bacteria</taxon>
        <taxon>Pseudomonadati</taxon>
        <taxon>Bacteroidota</taxon>
        <taxon>Flavobacteriia</taxon>
        <taxon>Flavobacteriales</taxon>
        <taxon>Flavobacteriaceae</taxon>
        <taxon>Sediminicola</taxon>
    </lineage>
</organism>
<dbReference type="EMBL" id="NBWU01000002">
    <property type="protein sequence ID" value="PCE64770.1"/>
    <property type="molecule type" value="Genomic_DNA"/>
</dbReference>
<dbReference type="GO" id="GO:0004065">
    <property type="term" value="F:arylsulfatase activity"/>
    <property type="evidence" value="ECO:0007669"/>
    <property type="project" value="TreeGrafter"/>
</dbReference>
<evidence type="ECO:0000256" key="6">
    <source>
        <dbReference type="ARBA" id="ARBA00022837"/>
    </source>
</evidence>
<dbReference type="CDD" id="cd16144">
    <property type="entry name" value="ARS_like"/>
    <property type="match status" value="1"/>
</dbReference>
<evidence type="ECO:0000256" key="2">
    <source>
        <dbReference type="ARBA" id="ARBA00008779"/>
    </source>
</evidence>
<dbReference type="AlphaFoldDB" id="A0A2A4G9X3"/>
<dbReference type="Pfam" id="PF00884">
    <property type="entry name" value="Sulfatase"/>
    <property type="match status" value="1"/>
</dbReference>
<evidence type="ECO:0000256" key="5">
    <source>
        <dbReference type="ARBA" id="ARBA00022801"/>
    </source>
</evidence>
<dbReference type="SUPFAM" id="SSF53649">
    <property type="entry name" value="Alkaline phosphatase-like"/>
    <property type="match status" value="1"/>
</dbReference>
<dbReference type="PANTHER" id="PTHR42693:SF42">
    <property type="entry name" value="ARYLSULFATASE G"/>
    <property type="match status" value="1"/>
</dbReference>
<dbReference type="InterPro" id="IPR017850">
    <property type="entry name" value="Alkaline_phosphatase_core_sf"/>
</dbReference>
<accession>A0A2A4G9X3</accession>
<evidence type="ECO:0000256" key="4">
    <source>
        <dbReference type="ARBA" id="ARBA00022729"/>
    </source>
</evidence>
<comment type="cofactor">
    <cofactor evidence="1">
        <name>Ca(2+)</name>
        <dbReference type="ChEBI" id="CHEBI:29108"/>
    </cofactor>
</comment>
<comment type="caution">
    <text evidence="9">The sequence shown here is derived from an EMBL/GenBank/DDBJ whole genome shotgun (WGS) entry which is preliminary data.</text>
</comment>
<comment type="similarity">
    <text evidence="2">Belongs to the sulfatase family.</text>
</comment>
<keyword evidence="3" id="KW-0479">Metal-binding</keyword>